<dbReference type="Gene3D" id="3.40.50.300">
    <property type="entry name" value="P-loop containing nucleotide triphosphate hydrolases"/>
    <property type="match status" value="1"/>
</dbReference>
<protein>
    <submittedName>
        <fullName evidence="5">Unannotated protein</fullName>
    </submittedName>
</protein>
<keyword evidence="3" id="KW-0067">ATP-binding</keyword>
<dbReference type="EMBL" id="CAEZZU010000088">
    <property type="protein sequence ID" value="CAB4778541.1"/>
    <property type="molecule type" value="Genomic_DNA"/>
</dbReference>
<dbReference type="PANTHER" id="PTHR42781:SF4">
    <property type="entry name" value="SPERMIDINE_PUTRESCINE IMPORT ATP-BINDING PROTEIN POTA"/>
    <property type="match status" value="1"/>
</dbReference>
<feature type="domain" description="ABC transporter" evidence="4">
    <location>
        <begin position="1"/>
        <end position="244"/>
    </location>
</feature>
<keyword evidence="1" id="KW-0813">Transport</keyword>
<evidence type="ECO:0000256" key="2">
    <source>
        <dbReference type="ARBA" id="ARBA00022741"/>
    </source>
</evidence>
<dbReference type="InterPro" id="IPR050093">
    <property type="entry name" value="ABC_SmlMolc_Importer"/>
</dbReference>
<organism evidence="5">
    <name type="scientific">freshwater metagenome</name>
    <dbReference type="NCBI Taxonomy" id="449393"/>
    <lineage>
        <taxon>unclassified sequences</taxon>
        <taxon>metagenomes</taxon>
        <taxon>ecological metagenomes</taxon>
    </lineage>
</organism>
<evidence type="ECO:0000256" key="1">
    <source>
        <dbReference type="ARBA" id="ARBA00022448"/>
    </source>
</evidence>
<keyword evidence="2" id="KW-0547">Nucleotide-binding</keyword>
<evidence type="ECO:0000313" key="5">
    <source>
        <dbReference type="EMBL" id="CAB4778541.1"/>
    </source>
</evidence>
<accession>A0A6J6W0X1</accession>
<dbReference type="GO" id="GO:0016887">
    <property type="term" value="F:ATP hydrolysis activity"/>
    <property type="evidence" value="ECO:0007669"/>
    <property type="project" value="InterPro"/>
</dbReference>
<dbReference type="InterPro" id="IPR003593">
    <property type="entry name" value="AAA+_ATPase"/>
</dbReference>
<dbReference type="SMART" id="SM00382">
    <property type="entry name" value="AAA"/>
    <property type="match status" value="1"/>
</dbReference>
<dbReference type="Pfam" id="PF00005">
    <property type="entry name" value="ABC_tran"/>
    <property type="match status" value="1"/>
</dbReference>
<evidence type="ECO:0000259" key="4">
    <source>
        <dbReference type="PROSITE" id="PS50893"/>
    </source>
</evidence>
<dbReference type="InterPro" id="IPR027417">
    <property type="entry name" value="P-loop_NTPase"/>
</dbReference>
<dbReference type="SUPFAM" id="SSF52540">
    <property type="entry name" value="P-loop containing nucleoside triphosphate hydrolases"/>
    <property type="match status" value="1"/>
</dbReference>
<proteinExistence type="predicted"/>
<dbReference type="InterPro" id="IPR003439">
    <property type="entry name" value="ABC_transporter-like_ATP-bd"/>
</dbReference>
<gene>
    <name evidence="5" type="ORF">UFOPK2925_00702</name>
</gene>
<reference evidence="5" key="1">
    <citation type="submission" date="2020-05" db="EMBL/GenBank/DDBJ databases">
        <authorList>
            <person name="Chiriac C."/>
            <person name="Salcher M."/>
            <person name="Ghai R."/>
            <person name="Kavagutti S V."/>
        </authorList>
    </citation>
    <scope>NUCLEOTIDE SEQUENCE</scope>
</reference>
<evidence type="ECO:0000256" key="3">
    <source>
        <dbReference type="ARBA" id="ARBA00022840"/>
    </source>
</evidence>
<dbReference type="PROSITE" id="PS00211">
    <property type="entry name" value="ABC_TRANSPORTER_1"/>
    <property type="match status" value="1"/>
</dbReference>
<dbReference type="InterPro" id="IPR017871">
    <property type="entry name" value="ABC_transporter-like_CS"/>
</dbReference>
<dbReference type="GO" id="GO:0005524">
    <property type="term" value="F:ATP binding"/>
    <property type="evidence" value="ECO:0007669"/>
    <property type="project" value="UniProtKB-KW"/>
</dbReference>
<sequence>MSLVAQIQVLVGELDLSVEFEAAPGETIAILGPNGAGKTTLVRALAGLQPIDSGRIVLDERVLDERVLGQRSGPGKEIFVPPEQRDAGVLFQDLALFPHMSALANVAFALESGGVPKREAERRALALLGSLAIGSVAGARPASLSGGEAQRVALARALVREPRMLLLDEPLSSLDASTRSNTRATLREVLEGFDGVRIIVTHDLADVVALASRVLVLESGAITHQGSIQEVLANPSSDYVRHLVSQNPNI</sequence>
<dbReference type="AlphaFoldDB" id="A0A6J6W0X1"/>
<dbReference type="PROSITE" id="PS50893">
    <property type="entry name" value="ABC_TRANSPORTER_2"/>
    <property type="match status" value="1"/>
</dbReference>
<name>A0A6J6W0X1_9ZZZZ</name>
<dbReference type="PANTHER" id="PTHR42781">
    <property type="entry name" value="SPERMIDINE/PUTRESCINE IMPORT ATP-BINDING PROTEIN POTA"/>
    <property type="match status" value="1"/>
</dbReference>